<feature type="transmembrane region" description="Helical" evidence="7">
    <location>
        <begin position="726"/>
        <end position="746"/>
    </location>
</feature>
<dbReference type="PANTHER" id="PTHR30572:SF4">
    <property type="entry name" value="ABC TRANSPORTER PERMEASE YTRF"/>
    <property type="match status" value="1"/>
</dbReference>
<dbReference type="RefSeq" id="WP_109662322.1">
    <property type="nucleotide sequence ID" value="NZ_QGEG01000002.1"/>
</dbReference>
<feature type="transmembrane region" description="Helical" evidence="7">
    <location>
        <begin position="425"/>
        <end position="448"/>
    </location>
</feature>
<feature type="transmembrane region" description="Helical" evidence="7">
    <location>
        <begin position="343"/>
        <end position="364"/>
    </location>
</feature>
<dbReference type="InterPro" id="IPR003838">
    <property type="entry name" value="ABC3_permease_C"/>
</dbReference>
<feature type="transmembrane region" description="Helical" evidence="7">
    <location>
        <begin position="677"/>
        <end position="698"/>
    </location>
</feature>
<dbReference type="EMBL" id="QGEG01000002">
    <property type="protein sequence ID" value="PWL38403.1"/>
    <property type="molecule type" value="Genomic_DNA"/>
</dbReference>
<dbReference type="InterPro" id="IPR025857">
    <property type="entry name" value="MacB_PCD"/>
</dbReference>
<evidence type="ECO:0000256" key="7">
    <source>
        <dbReference type="SAM" id="Phobius"/>
    </source>
</evidence>
<dbReference type="Pfam" id="PF12704">
    <property type="entry name" value="MacB_PCD"/>
    <property type="match status" value="2"/>
</dbReference>
<evidence type="ECO:0000256" key="2">
    <source>
        <dbReference type="ARBA" id="ARBA00022475"/>
    </source>
</evidence>
<gene>
    <name evidence="10" type="ORF">DKG77_09035</name>
</gene>
<dbReference type="InterPro" id="IPR050250">
    <property type="entry name" value="Macrolide_Exporter_MacB"/>
</dbReference>
<feature type="domain" description="ABC3 transporter permease C-terminal" evidence="8">
    <location>
        <begin position="677"/>
        <end position="786"/>
    </location>
</feature>
<keyword evidence="2" id="KW-1003">Cell membrane</keyword>
<feature type="domain" description="MacB-like periplasmic core" evidence="9">
    <location>
        <begin position="495"/>
        <end position="639"/>
    </location>
</feature>
<dbReference type="Pfam" id="PF02687">
    <property type="entry name" value="FtsX"/>
    <property type="match status" value="2"/>
</dbReference>
<organism evidence="10 11">
    <name type="scientific">Flagellimonas aquimarina</name>
    <dbReference type="NCBI Taxonomy" id="2201895"/>
    <lineage>
        <taxon>Bacteria</taxon>
        <taxon>Pseudomonadati</taxon>
        <taxon>Bacteroidota</taxon>
        <taxon>Flavobacteriia</taxon>
        <taxon>Flavobacteriales</taxon>
        <taxon>Flavobacteriaceae</taxon>
        <taxon>Flagellimonas</taxon>
    </lineage>
</organism>
<evidence type="ECO:0000313" key="11">
    <source>
        <dbReference type="Proteomes" id="UP000245762"/>
    </source>
</evidence>
<feature type="transmembrane region" description="Helical" evidence="7">
    <location>
        <begin position="758"/>
        <end position="783"/>
    </location>
</feature>
<evidence type="ECO:0000256" key="3">
    <source>
        <dbReference type="ARBA" id="ARBA00022692"/>
    </source>
</evidence>
<dbReference type="GO" id="GO:0005886">
    <property type="term" value="C:plasma membrane"/>
    <property type="evidence" value="ECO:0007669"/>
    <property type="project" value="UniProtKB-SubCell"/>
</dbReference>
<evidence type="ECO:0000256" key="1">
    <source>
        <dbReference type="ARBA" id="ARBA00004651"/>
    </source>
</evidence>
<feature type="transmembrane region" description="Helical" evidence="7">
    <location>
        <begin position="379"/>
        <end position="404"/>
    </location>
</feature>
<evidence type="ECO:0000256" key="4">
    <source>
        <dbReference type="ARBA" id="ARBA00022989"/>
    </source>
</evidence>
<evidence type="ECO:0000256" key="6">
    <source>
        <dbReference type="ARBA" id="ARBA00038076"/>
    </source>
</evidence>
<accession>A0A316L2F1</accession>
<keyword evidence="11" id="KW-1185">Reference proteome</keyword>
<sequence length="797" mass="89977">MLKNYLKIAWRNLKRNKGYSVINIGGLAVGIMVVMLIGLWITAELSFNTYHNNYERIAQVWQHQTNSGKRVTQNSIPAPMGPELENSFGGNFEHVVMSSFTWEHILSKDDKKLTEKGNYMDVGAPEMLSLKMLQGSRDGLKKLNSILLSESLANSFFGNQDPIGKVVEVDNELNVVVTGVYEDLPISSEFSDIMFIAPWKLYTSSVDWVKSAIENPRWDDNSYQLYVQVAANTNFETVNRKIKNIKYDKLDASQKALKTEIFLHPMADWHLKSSWKNGVQTGGFIRYVWLFGIIGFFILLLACVNFMNLSTANSVKRNIEIGIRKSLGSNKGQLVNQFLSESIVVVFISFCVALLMVLIVLPFFNQLAGKQIVFPYNNFVFWLICLSSILLVGLLAGSYPALYLSSFKPVKVLKGSFKAGRSVSAFRKVLVVWQFTVSVILIVGTIVVREQIEHSKERPLGYDKEGLIIMEISTSDYEGKYNLLRNELKNRNAIVEMSESSSPLTAAFNSNDGFSWEGKDPGFNAEFANFYITHDYGKTVDWEIVEGRDFSREFSTDSTAYIINEAAVKYMGLENPVGKIIKWGNSEHKIIGVVRNMLSESPYESVKHAIYMIDYVYNANYIELKLNPDKSASEALAIVKDVFTEYVPAVPFEYQFVNQNYAKKFAEMERIGKLSGIFSLLAIFISCLGLIGLASFMAEQRTKEIGIRKVLGASVMNLWAMLSKDFIGLVLISVLVATPIAWYFMGQWLESYAYRIEISWWIFAIAGMSAFIITVLTVSFQVIRAAISDPVKSLRTE</sequence>
<dbReference type="AlphaFoldDB" id="A0A316L2F1"/>
<keyword evidence="4 7" id="KW-1133">Transmembrane helix</keyword>
<reference evidence="10 11" key="1">
    <citation type="submission" date="2018-05" db="EMBL/GenBank/DDBJ databases">
        <title>Complete genome sequence of Flagellimonas aquimarina ECD12 isolated from seaweed Ecklonia cava.</title>
        <authorList>
            <person name="Choi S."/>
            <person name="Seong C."/>
        </authorList>
    </citation>
    <scope>NUCLEOTIDE SEQUENCE [LARGE SCALE GENOMIC DNA]</scope>
    <source>
        <strain evidence="10 11">ECD12</strain>
    </source>
</reference>
<feature type="domain" description="MacB-like periplasmic core" evidence="9">
    <location>
        <begin position="20"/>
        <end position="244"/>
    </location>
</feature>
<comment type="similarity">
    <text evidence="6">Belongs to the ABC-4 integral membrane protein family.</text>
</comment>
<feature type="transmembrane region" description="Helical" evidence="7">
    <location>
        <begin position="21"/>
        <end position="43"/>
    </location>
</feature>
<dbReference type="GO" id="GO:0022857">
    <property type="term" value="F:transmembrane transporter activity"/>
    <property type="evidence" value="ECO:0007669"/>
    <property type="project" value="TreeGrafter"/>
</dbReference>
<feature type="transmembrane region" description="Helical" evidence="7">
    <location>
        <begin position="287"/>
        <end position="307"/>
    </location>
</feature>
<dbReference type="Proteomes" id="UP000245762">
    <property type="component" value="Unassembled WGS sequence"/>
</dbReference>
<evidence type="ECO:0000259" key="9">
    <source>
        <dbReference type="Pfam" id="PF12704"/>
    </source>
</evidence>
<evidence type="ECO:0000256" key="5">
    <source>
        <dbReference type="ARBA" id="ARBA00023136"/>
    </source>
</evidence>
<keyword evidence="5 7" id="KW-0472">Membrane</keyword>
<dbReference type="PANTHER" id="PTHR30572">
    <property type="entry name" value="MEMBRANE COMPONENT OF TRANSPORTER-RELATED"/>
    <property type="match status" value="1"/>
</dbReference>
<name>A0A316L2F1_9FLAO</name>
<feature type="domain" description="ABC3 transporter permease C-terminal" evidence="8">
    <location>
        <begin position="293"/>
        <end position="407"/>
    </location>
</feature>
<keyword evidence="3 7" id="KW-0812">Transmembrane</keyword>
<comment type="caution">
    <text evidence="10">The sequence shown here is derived from an EMBL/GenBank/DDBJ whole genome shotgun (WGS) entry which is preliminary data.</text>
</comment>
<evidence type="ECO:0000259" key="8">
    <source>
        <dbReference type="Pfam" id="PF02687"/>
    </source>
</evidence>
<dbReference type="OrthoDB" id="8740261at2"/>
<proteinExistence type="inferred from homology"/>
<evidence type="ECO:0000313" key="10">
    <source>
        <dbReference type="EMBL" id="PWL38403.1"/>
    </source>
</evidence>
<protein>
    <submittedName>
        <fullName evidence="10">ABC transporter permease</fullName>
    </submittedName>
</protein>
<comment type="subcellular location">
    <subcellularLocation>
        <location evidence="1">Cell membrane</location>
        <topology evidence="1">Multi-pass membrane protein</topology>
    </subcellularLocation>
</comment>